<evidence type="ECO:0000313" key="1">
    <source>
        <dbReference type="EMBL" id="KIJ25421.1"/>
    </source>
</evidence>
<dbReference type="EMBL" id="KN837416">
    <property type="protein sequence ID" value="KIJ25421.1"/>
    <property type="molecule type" value="Genomic_DNA"/>
</dbReference>
<keyword evidence="2" id="KW-1185">Reference proteome</keyword>
<sequence length="865" mass="100163">MLTVVRHVLSRNKERIRSPNSGGAEDWIFHAMNIAKITAEAAKMIPLAGTFIEGGANVFHMVLESLKQSKDNKEDFMELIQSITKVLEILQKAVSGTPRAEHSDDFMKMCLEFKSLMERLLKEHNQFITESQSRPIRNYLRSGEIKRMISRYQKDINILRNDLAFYCTVSTHLQVQMFKIDGSSANVPLVPRTNDDHIPEFEAFHEFKPGDIHLQERIKYYIRTRSSRVGVRPFKEHYASALVYGTPHRTTVRVFEGEESKEVFTFSAVRGIPLKNMKHLKALLRYLAPLRHDNIVQIMGFCKSQFMPAVIFYEDLQPPLVKVINPYGTLDLTWNTIEDLMTRYRMSRDIQDGVRHIQAKLPSFLNTEKIQYTAVVFNIDIGYTEPGKARLGIYFGNDNRVKISILLSDMGPDFFATNNYSSTDVIIDETRLQALQTQLESRVARSPAETTSLLQNFHSVVPVDYERFPLDSAKVLLGGVYARYIPCPTCQRCSVPYHFTSLSEEVKLVAGFSSNDYNVNDWKLFTTSSEVLSSLKQSDKGIRLSFTESHTTEKMTLFQYCHVVNDRERDTLLWNSFLAEICHFKSRFDAICPSSKCKLLALNLAYAIQWHIELEVENSPGTWPVNELYLFVNNAIILEDGNCQVPDIYWSQCPQGTTRLTALELHPFGIQYLPKLTYPFSDEVARAAGHILPHHFNLDTKKRRRRSFTGYPSLHEYPKEKTFSINDVILDDTPFYHYLGKYYDRRNRPLIFNSQLQNVRRLRESNTRLGIRPSRYWTFLAAEEVLPKSLCWYDLRTTGHDIAYGEVNIDPRYAELPSRAQEFWSMSVRLGIPVEKYLWRWENYLESEDADPDLWIIFPESSNSD</sequence>
<organism evidence="1 2">
    <name type="scientific">Sphaerobolus stellatus (strain SS14)</name>
    <dbReference type="NCBI Taxonomy" id="990650"/>
    <lineage>
        <taxon>Eukaryota</taxon>
        <taxon>Fungi</taxon>
        <taxon>Dikarya</taxon>
        <taxon>Basidiomycota</taxon>
        <taxon>Agaricomycotina</taxon>
        <taxon>Agaricomycetes</taxon>
        <taxon>Phallomycetidae</taxon>
        <taxon>Geastrales</taxon>
        <taxon>Sphaerobolaceae</taxon>
        <taxon>Sphaerobolus</taxon>
    </lineage>
</organism>
<dbReference type="HOGENOM" id="CLU_012055_1_0_1"/>
<dbReference type="Proteomes" id="UP000054279">
    <property type="component" value="Unassembled WGS sequence"/>
</dbReference>
<gene>
    <name evidence="1" type="ORF">M422DRAFT_273635</name>
</gene>
<name>A0A0C9UJ81_SPHS4</name>
<dbReference type="CDD" id="cd21037">
    <property type="entry name" value="MLKL_NTD"/>
    <property type="match status" value="1"/>
</dbReference>
<accession>A0A0C9UJ81</accession>
<proteinExistence type="predicted"/>
<evidence type="ECO:0000313" key="2">
    <source>
        <dbReference type="Proteomes" id="UP000054279"/>
    </source>
</evidence>
<dbReference type="OrthoDB" id="2965063at2759"/>
<reference evidence="1 2" key="1">
    <citation type="submission" date="2014-06" db="EMBL/GenBank/DDBJ databases">
        <title>Evolutionary Origins and Diversification of the Mycorrhizal Mutualists.</title>
        <authorList>
            <consortium name="DOE Joint Genome Institute"/>
            <consortium name="Mycorrhizal Genomics Consortium"/>
            <person name="Kohler A."/>
            <person name="Kuo A."/>
            <person name="Nagy L.G."/>
            <person name="Floudas D."/>
            <person name="Copeland A."/>
            <person name="Barry K.W."/>
            <person name="Cichocki N."/>
            <person name="Veneault-Fourrey C."/>
            <person name="LaButti K."/>
            <person name="Lindquist E.A."/>
            <person name="Lipzen A."/>
            <person name="Lundell T."/>
            <person name="Morin E."/>
            <person name="Murat C."/>
            <person name="Riley R."/>
            <person name="Ohm R."/>
            <person name="Sun H."/>
            <person name="Tunlid A."/>
            <person name="Henrissat B."/>
            <person name="Grigoriev I.V."/>
            <person name="Hibbett D.S."/>
            <person name="Martin F."/>
        </authorList>
    </citation>
    <scope>NUCLEOTIDE SEQUENCE [LARGE SCALE GENOMIC DNA]</scope>
    <source>
        <strain evidence="1 2">SS14</strain>
    </source>
</reference>
<protein>
    <submittedName>
        <fullName evidence="1">Uncharacterized protein</fullName>
    </submittedName>
</protein>
<dbReference type="InterPro" id="IPR059179">
    <property type="entry name" value="MLKL-like_MCAfunc"/>
</dbReference>
<dbReference type="AlphaFoldDB" id="A0A0C9UJ81"/>